<evidence type="ECO:0000313" key="2">
    <source>
        <dbReference type="Proteomes" id="UP000789366"/>
    </source>
</evidence>
<comment type="caution">
    <text evidence="1">The sequence shown here is derived from an EMBL/GenBank/DDBJ whole genome shotgun (WGS) entry which is preliminary data.</text>
</comment>
<organism evidence="1 2">
    <name type="scientific">Cetraspora pellucida</name>
    <dbReference type="NCBI Taxonomy" id="1433469"/>
    <lineage>
        <taxon>Eukaryota</taxon>
        <taxon>Fungi</taxon>
        <taxon>Fungi incertae sedis</taxon>
        <taxon>Mucoromycota</taxon>
        <taxon>Glomeromycotina</taxon>
        <taxon>Glomeromycetes</taxon>
        <taxon>Diversisporales</taxon>
        <taxon>Gigasporaceae</taxon>
        <taxon>Cetraspora</taxon>
    </lineage>
</organism>
<name>A0ACA9QEI5_9GLOM</name>
<keyword evidence="2" id="KW-1185">Reference proteome</keyword>
<evidence type="ECO:0000313" key="1">
    <source>
        <dbReference type="EMBL" id="CAG8748552.1"/>
    </source>
</evidence>
<protein>
    <submittedName>
        <fullName evidence="1">14553_t:CDS:1</fullName>
    </submittedName>
</protein>
<dbReference type="Proteomes" id="UP000789366">
    <property type="component" value="Unassembled WGS sequence"/>
</dbReference>
<dbReference type="EMBL" id="CAJVPW010041577">
    <property type="protein sequence ID" value="CAG8748552.1"/>
    <property type="molecule type" value="Genomic_DNA"/>
</dbReference>
<sequence>YVKHNKSSCESDLMLNNGEYDGELAREHERFTQEIYGMVKNSEEYGEWKKRRKEIEGTN</sequence>
<feature type="non-terminal residue" evidence="1">
    <location>
        <position position="1"/>
    </location>
</feature>
<gene>
    <name evidence="1" type="ORF">SPELUC_LOCUS14315</name>
</gene>
<proteinExistence type="predicted"/>
<accession>A0ACA9QEI5</accession>
<reference evidence="1" key="1">
    <citation type="submission" date="2021-06" db="EMBL/GenBank/DDBJ databases">
        <authorList>
            <person name="Kallberg Y."/>
            <person name="Tangrot J."/>
            <person name="Rosling A."/>
        </authorList>
    </citation>
    <scope>NUCLEOTIDE SEQUENCE</scope>
    <source>
        <strain evidence="1">28 12/20/2015</strain>
    </source>
</reference>